<evidence type="ECO:0000256" key="2">
    <source>
        <dbReference type="ARBA" id="ARBA00023002"/>
    </source>
</evidence>
<dbReference type="InterPro" id="IPR002347">
    <property type="entry name" value="SDR_fam"/>
</dbReference>
<dbReference type="PANTHER" id="PTHR43669">
    <property type="entry name" value="5-KETO-D-GLUCONATE 5-REDUCTASE"/>
    <property type="match status" value="1"/>
</dbReference>
<dbReference type="InterPro" id="IPR020904">
    <property type="entry name" value="Sc_DH/Rdtase_CS"/>
</dbReference>
<gene>
    <name evidence="3" type="ORF">BKA23_0364</name>
</gene>
<keyword evidence="2" id="KW-0560">Oxidoreductase</keyword>
<comment type="similarity">
    <text evidence="1">Belongs to the short-chain dehydrogenases/reductases (SDR) family.</text>
</comment>
<organism evidence="3 4">
    <name type="scientific">Rudaeicoccus suwonensis</name>
    <dbReference type="NCBI Taxonomy" id="657409"/>
    <lineage>
        <taxon>Bacteria</taxon>
        <taxon>Bacillati</taxon>
        <taxon>Actinomycetota</taxon>
        <taxon>Actinomycetes</taxon>
        <taxon>Micrococcales</taxon>
        <taxon>Dermacoccaceae</taxon>
        <taxon>Rudaeicoccus</taxon>
    </lineage>
</organism>
<evidence type="ECO:0000256" key="1">
    <source>
        <dbReference type="ARBA" id="ARBA00006484"/>
    </source>
</evidence>
<dbReference type="OrthoDB" id="210852at2"/>
<keyword evidence="4" id="KW-1185">Reference proteome</keyword>
<accession>A0A561E7K0</accession>
<evidence type="ECO:0000313" key="3">
    <source>
        <dbReference type="EMBL" id="TWE11589.1"/>
    </source>
</evidence>
<comment type="caution">
    <text evidence="3">The sequence shown here is derived from an EMBL/GenBank/DDBJ whole genome shotgun (WGS) entry which is preliminary data.</text>
</comment>
<dbReference type="PANTHER" id="PTHR43669:SF3">
    <property type="entry name" value="ALCOHOL DEHYDROGENASE, PUTATIVE (AFU_ORTHOLOGUE AFUA_3G03445)-RELATED"/>
    <property type="match status" value="1"/>
</dbReference>
<dbReference type="InterPro" id="IPR036291">
    <property type="entry name" value="NAD(P)-bd_dom_sf"/>
</dbReference>
<protein>
    <submittedName>
        <fullName evidence="3">NADP-dependent 3-hydroxy acid dehydrogenase YdfG</fullName>
    </submittedName>
</protein>
<dbReference type="PROSITE" id="PS00061">
    <property type="entry name" value="ADH_SHORT"/>
    <property type="match status" value="1"/>
</dbReference>
<evidence type="ECO:0000313" key="4">
    <source>
        <dbReference type="Proteomes" id="UP000318297"/>
    </source>
</evidence>
<dbReference type="SUPFAM" id="SSF51735">
    <property type="entry name" value="NAD(P)-binding Rossmann-fold domains"/>
    <property type="match status" value="1"/>
</dbReference>
<sequence>MADWQDKGVVVTGAARGIGRAIATRLRDEGARVVIADVLEEPLRETAESIGAHAVSGDCASAGGVQHLITQATAQLGEIDVWVGNAGIARGEGLASTEAEWAASWEVNVMAHVRAAQLLIPGWLERGHGRFVVTASAAGLLTILGQPTYAVTKHGAEAFAEWLAASYGHRGIKVHAICPQGVRTDMYPGPGDGALAEVIGHDGALQPEDVATALVETIEREEFLVLPHPEVRDYFGFRGANTDKWLSGMQRLQGRIDELDQPR</sequence>
<dbReference type="Proteomes" id="UP000318297">
    <property type="component" value="Unassembled WGS sequence"/>
</dbReference>
<dbReference type="AlphaFoldDB" id="A0A561E7K0"/>
<dbReference type="GO" id="GO:0016491">
    <property type="term" value="F:oxidoreductase activity"/>
    <property type="evidence" value="ECO:0007669"/>
    <property type="project" value="UniProtKB-KW"/>
</dbReference>
<dbReference type="Gene3D" id="3.40.50.720">
    <property type="entry name" value="NAD(P)-binding Rossmann-like Domain"/>
    <property type="match status" value="1"/>
</dbReference>
<dbReference type="RefSeq" id="WP_145224948.1">
    <property type="nucleotide sequence ID" value="NZ_VIVQ01000001.1"/>
</dbReference>
<dbReference type="EMBL" id="VIVQ01000001">
    <property type="protein sequence ID" value="TWE11589.1"/>
    <property type="molecule type" value="Genomic_DNA"/>
</dbReference>
<proteinExistence type="inferred from homology"/>
<dbReference type="Pfam" id="PF00106">
    <property type="entry name" value="adh_short"/>
    <property type="match status" value="1"/>
</dbReference>
<dbReference type="PRINTS" id="PR00081">
    <property type="entry name" value="GDHRDH"/>
</dbReference>
<reference evidence="3 4" key="1">
    <citation type="submission" date="2019-06" db="EMBL/GenBank/DDBJ databases">
        <title>Sequencing the genomes of 1000 actinobacteria strains.</title>
        <authorList>
            <person name="Klenk H.-P."/>
        </authorList>
    </citation>
    <scope>NUCLEOTIDE SEQUENCE [LARGE SCALE GENOMIC DNA]</scope>
    <source>
        <strain evidence="3 4">DSM 19560</strain>
    </source>
</reference>
<dbReference type="CDD" id="cd05233">
    <property type="entry name" value="SDR_c"/>
    <property type="match status" value="1"/>
</dbReference>
<name>A0A561E7K0_9MICO</name>